<dbReference type="RefSeq" id="WP_091817607.1">
    <property type="nucleotide sequence ID" value="NZ_FOCW01000007.1"/>
</dbReference>
<keyword evidence="5 9" id="KW-0406">Ion transport</keyword>
<evidence type="ECO:0000256" key="7">
    <source>
        <dbReference type="ARBA" id="ARBA00023196"/>
    </source>
</evidence>
<evidence type="ECO:0000256" key="9">
    <source>
        <dbReference type="HAMAP-Rule" id="MF_00530"/>
    </source>
</evidence>
<dbReference type="GO" id="GO:0045259">
    <property type="term" value="C:proton-transporting ATP synthase complex"/>
    <property type="evidence" value="ECO:0007669"/>
    <property type="project" value="UniProtKB-KW"/>
</dbReference>
<dbReference type="EMBL" id="FOCW01000007">
    <property type="protein sequence ID" value="SEN81633.1"/>
    <property type="molecule type" value="Genomic_DNA"/>
</dbReference>
<dbReference type="HAMAP" id="MF_00530">
    <property type="entry name" value="ATP_synth_epsil_bac"/>
    <property type="match status" value="1"/>
</dbReference>
<organism evidence="13 14">
    <name type="scientific">Brachymonas denitrificans DSM 15123</name>
    <dbReference type="NCBI Taxonomy" id="1121117"/>
    <lineage>
        <taxon>Bacteria</taxon>
        <taxon>Pseudomonadati</taxon>
        <taxon>Pseudomonadota</taxon>
        <taxon>Betaproteobacteria</taxon>
        <taxon>Burkholderiales</taxon>
        <taxon>Comamonadaceae</taxon>
        <taxon>Brachymonas</taxon>
    </lineage>
</organism>
<feature type="domain" description="ATP synthase F1 complex delta/epsilon subunit N-terminal" evidence="12">
    <location>
        <begin position="49"/>
        <end position="129"/>
    </location>
</feature>
<keyword evidence="9" id="KW-0375">Hydrogen ion transport</keyword>
<evidence type="ECO:0000259" key="12">
    <source>
        <dbReference type="Pfam" id="PF02823"/>
    </source>
</evidence>
<dbReference type="CDD" id="cd12152">
    <property type="entry name" value="F1-ATPase_delta"/>
    <property type="match status" value="1"/>
</dbReference>
<feature type="region of interest" description="Disordered" evidence="11">
    <location>
        <begin position="1"/>
        <end position="30"/>
    </location>
</feature>
<dbReference type="NCBIfam" id="TIGR01216">
    <property type="entry name" value="ATP_synt_epsi"/>
    <property type="match status" value="1"/>
</dbReference>
<evidence type="ECO:0000313" key="13">
    <source>
        <dbReference type="EMBL" id="SEN81633.1"/>
    </source>
</evidence>
<dbReference type="AlphaFoldDB" id="A0A1H8JLI7"/>
<dbReference type="PANTHER" id="PTHR13822">
    <property type="entry name" value="ATP SYNTHASE DELTA/EPSILON CHAIN"/>
    <property type="match status" value="1"/>
</dbReference>
<comment type="subunit">
    <text evidence="9 10">F-type ATPases have 2 components, CF(1) - the catalytic core - and CF(0) - the membrane proton channel. CF(1) has five subunits: alpha(3), beta(3), gamma(1), delta(1), epsilon(1). CF(0) has three main subunits: a, b and c.</text>
</comment>
<name>A0A1H8JLI7_9BURK</name>
<dbReference type="GO" id="GO:0005524">
    <property type="term" value="F:ATP binding"/>
    <property type="evidence" value="ECO:0007669"/>
    <property type="project" value="UniProtKB-UniRule"/>
</dbReference>
<dbReference type="GO" id="GO:0012505">
    <property type="term" value="C:endomembrane system"/>
    <property type="evidence" value="ECO:0007669"/>
    <property type="project" value="UniProtKB-SubCell"/>
</dbReference>
<dbReference type="PANTHER" id="PTHR13822:SF10">
    <property type="entry name" value="ATP SYNTHASE EPSILON CHAIN, CHLOROPLASTIC"/>
    <property type="match status" value="1"/>
</dbReference>
<evidence type="ECO:0000256" key="10">
    <source>
        <dbReference type="RuleBase" id="RU003656"/>
    </source>
</evidence>
<keyword evidence="6 9" id="KW-0472">Membrane</keyword>
<evidence type="ECO:0000256" key="3">
    <source>
        <dbReference type="ARBA" id="ARBA00005712"/>
    </source>
</evidence>
<keyword evidence="8 9" id="KW-0066">ATP synthesis</keyword>
<proteinExistence type="inferred from homology"/>
<dbReference type="Proteomes" id="UP000199531">
    <property type="component" value="Unassembled WGS sequence"/>
</dbReference>
<dbReference type="OrthoDB" id="9791445at2"/>
<evidence type="ECO:0000256" key="6">
    <source>
        <dbReference type="ARBA" id="ARBA00023136"/>
    </source>
</evidence>
<keyword evidence="4 9" id="KW-0813">Transport</keyword>
<dbReference type="InterPro" id="IPR036771">
    <property type="entry name" value="ATPsynth_dsu/esu_N"/>
</dbReference>
<keyword evidence="9" id="KW-1003">Cell membrane</keyword>
<comment type="function">
    <text evidence="1 9">Produces ATP from ADP in the presence of a proton gradient across the membrane.</text>
</comment>
<gene>
    <name evidence="9" type="primary">atpC</name>
    <name evidence="13" type="ORF">SAMN02745977_02101</name>
</gene>
<evidence type="ECO:0000256" key="4">
    <source>
        <dbReference type="ARBA" id="ARBA00022448"/>
    </source>
</evidence>
<evidence type="ECO:0000313" key="14">
    <source>
        <dbReference type="Proteomes" id="UP000199531"/>
    </source>
</evidence>
<dbReference type="InterPro" id="IPR020546">
    <property type="entry name" value="ATP_synth_F1_dsu/esu_N"/>
</dbReference>
<reference evidence="13 14" key="1">
    <citation type="submission" date="2016-10" db="EMBL/GenBank/DDBJ databases">
        <authorList>
            <person name="de Groot N.N."/>
        </authorList>
    </citation>
    <scope>NUCLEOTIDE SEQUENCE [LARGE SCALE GENOMIC DNA]</scope>
    <source>
        <strain evidence="13 14">DSM 15123</strain>
    </source>
</reference>
<keyword evidence="7 9" id="KW-0139">CF(1)</keyword>
<dbReference type="InterPro" id="IPR001469">
    <property type="entry name" value="ATP_synth_F1_dsu/esu"/>
</dbReference>
<dbReference type="SUPFAM" id="SSF51344">
    <property type="entry name" value="Epsilon subunit of F1F0-ATP synthase N-terminal domain"/>
    <property type="match status" value="1"/>
</dbReference>
<dbReference type="GO" id="GO:0005886">
    <property type="term" value="C:plasma membrane"/>
    <property type="evidence" value="ECO:0007669"/>
    <property type="project" value="UniProtKB-SubCell"/>
</dbReference>
<comment type="similarity">
    <text evidence="3 9 10">Belongs to the ATPase epsilon chain family.</text>
</comment>
<dbReference type="GO" id="GO:0046933">
    <property type="term" value="F:proton-transporting ATP synthase activity, rotational mechanism"/>
    <property type="evidence" value="ECO:0007669"/>
    <property type="project" value="UniProtKB-UniRule"/>
</dbReference>
<feature type="compositionally biased region" description="Polar residues" evidence="11">
    <location>
        <begin position="1"/>
        <end position="10"/>
    </location>
</feature>
<sequence>MNDKTISTRVPSGAPTMPVDADAGAGKQGQRANVGSFHPGGVAALPDKLHLQVSTVNALLFEGDVQEVTLPGEAGSLGVLPGHDPMLLLLRAGPLVYRDQRHGEGHTVYVIGGLAEVGAGYVRVLADHAVHSDDADARRRAEAMHRAEAQRESEPRPADFVGIKAALDAELLRFFQLVLFGKDR</sequence>
<evidence type="ECO:0000256" key="8">
    <source>
        <dbReference type="ARBA" id="ARBA00023310"/>
    </source>
</evidence>
<dbReference type="Gene3D" id="2.60.15.10">
    <property type="entry name" value="F0F1 ATP synthase delta/epsilon subunit, N-terminal"/>
    <property type="match status" value="1"/>
</dbReference>
<dbReference type="Pfam" id="PF02823">
    <property type="entry name" value="ATP-synt_DE_N"/>
    <property type="match status" value="1"/>
</dbReference>
<comment type="subcellular location">
    <subcellularLocation>
        <location evidence="9">Cell membrane</location>
        <topology evidence="9">Peripheral membrane protein</topology>
    </subcellularLocation>
    <subcellularLocation>
        <location evidence="2">Endomembrane system</location>
        <topology evidence="2">Peripheral membrane protein</topology>
    </subcellularLocation>
</comment>
<accession>A0A1H8JLI7</accession>
<evidence type="ECO:0000256" key="11">
    <source>
        <dbReference type="SAM" id="MobiDB-lite"/>
    </source>
</evidence>
<evidence type="ECO:0000256" key="1">
    <source>
        <dbReference type="ARBA" id="ARBA00003543"/>
    </source>
</evidence>
<dbReference type="STRING" id="1121117.SAMN02745977_02101"/>
<evidence type="ECO:0000256" key="2">
    <source>
        <dbReference type="ARBA" id="ARBA00004184"/>
    </source>
</evidence>
<evidence type="ECO:0000256" key="5">
    <source>
        <dbReference type="ARBA" id="ARBA00023065"/>
    </source>
</evidence>
<protein>
    <recommendedName>
        <fullName evidence="9">ATP synthase epsilon chain</fullName>
    </recommendedName>
    <alternativeName>
        <fullName evidence="9">ATP synthase F1 sector epsilon subunit</fullName>
    </alternativeName>
    <alternativeName>
        <fullName evidence="9">F-ATPase epsilon subunit</fullName>
    </alternativeName>
</protein>
<keyword evidence="14" id="KW-1185">Reference proteome</keyword>